<reference evidence="3" key="1">
    <citation type="submission" date="2019-03" db="EMBL/GenBank/DDBJ databases">
        <title>Whole genome sequencing of Borrelia miyamotoi strains isolated at the Russian territory.</title>
        <authorList>
            <person name="Kuleshov K.V."/>
            <person name="Platonov A.E."/>
            <person name="Goptar I.A."/>
            <person name="Shipulin G.A."/>
            <person name="Markelov M.L."/>
            <person name="Koetsveld J."/>
            <person name="Kolyasnikova N.M."/>
            <person name="Sarksyan D.S."/>
            <person name="Toporkova M.G."/>
            <person name="Hovius J.W."/>
        </authorList>
    </citation>
    <scope>NUCLEOTIDE SEQUENCE [LARGE SCALE GENOMIC DNA]</scope>
    <source>
        <strain evidence="3">Yekat-76</strain>
    </source>
</reference>
<accession>A0AAP9CGA5</accession>
<keyword evidence="2" id="KW-0969">Cilium</keyword>
<keyword evidence="1" id="KW-0472">Membrane</keyword>
<keyword evidence="1" id="KW-0812">Transmembrane</keyword>
<dbReference type="AlphaFoldDB" id="A0AAP9CGA5"/>
<keyword evidence="2" id="KW-0966">Cell projection</keyword>
<evidence type="ECO:0000256" key="1">
    <source>
        <dbReference type="SAM" id="Phobius"/>
    </source>
</evidence>
<evidence type="ECO:0000313" key="2">
    <source>
        <dbReference type="EMBL" id="QBK62100.1"/>
    </source>
</evidence>
<name>A0AAP9CGA5_9SPIR</name>
<dbReference type="Proteomes" id="UP000291995">
    <property type="component" value="Chromosome"/>
</dbReference>
<dbReference type="EMBL" id="CP036557">
    <property type="protein sequence ID" value="QBK62100.1"/>
    <property type="molecule type" value="Genomic_DNA"/>
</dbReference>
<keyword evidence="2" id="KW-0282">Flagellum</keyword>
<sequence length="212" mass="24760">MSKLALLKFLFFFMFITFENLFARENKFDLDIATSSLENEVNLPILGDDKTNLNNKDIQNISFFNISDLVTIFLFFLFFLVCMLLCKKMILNHKKVKNDDKSAFIREIAFYEIDNKNSIRIINILGSIYVFLVSGNSSVLLREIRQGEELDNLEFELDKVKSSNVSSFKLIFNKILGKYNKDNSSFNETEYTELENDIEASLKSKQDRLKKF</sequence>
<dbReference type="RefSeq" id="WP_025443858.1">
    <property type="nucleotide sequence ID" value="NZ_AP024371.1"/>
</dbReference>
<feature type="transmembrane region" description="Helical" evidence="1">
    <location>
        <begin position="63"/>
        <end position="86"/>
    </location>
</feature>
<dbReference type="GeneID" id="75117987"/>
<keyword evidence="1" id="KW-1133">Transmembrane helix</keyword>
<proteinExistence type="predicted"/>
<protein>
    <submittedName>
        <fullName evidence="2">Flagellar biosynthesis protein FliZ</fullName>
    </submittedName>
</protein>
<evidence type="ECO:0000313" key="3">
    <source>
        <dbReference type="Proteomes" id="UP000291995"/>
    </source>
</evidence>
<organism evidence="2 3">
    <name type="scientific">Borrelia miyamotoi</name>
    <dbReference type="NCBI Taxonomy" id="47466"/>
    <lineage>
        <taxon>Bacteria</taxon>
        <taxon>Pseudomonadati</taxon>
        <taxon>Spirochaetota</taxon>
        <taxon>Spirochaetia</taxon>
        <taxon>Spirochaetales</taxon>
        <taxon>Borreliaceae</taxon>
        <taxon>Borrelia</taxon>
    </lineage>
</organism>
<gene>
    <name evidence="2" type="ORF">EZU67_02880</name>
</gene>